<dbReference type="Gene3D" id="3.40.50.2300">
    <property type="match status" value="1"/>
</dbReference>
<evidence type="ECO:0000259" key="2">
    <source>
        <dbReference type="PROSITE" id="PS50110"/>
    </source>
</evidence>
<protein>
    <recommendedName>
        <fullName evidence="2">Response regulatory domain-containing protein</fullName>
    </recommendedName>
</protein>
<proteinExistence type="predicted"/>
<dbReference type="Proteomes" id="UP001404845">
    <property type="component" value="Unassembled WGS sequence"/>
</dbReference>
<sequence length="94" mass="9881">MREVTATRLSEVGYTVREASSGLQALAALETDPCVDLVVLGFAMPGMNGAVNVAGDHRHVEAARGRVGGRVPGVLRPILVQVAEDPEPGRGHRL</sequence>
<feature type="domain" description="Response regulatory" evidence="2">
    <location>
        <begin position="1"/>
        <end position="94"/>
    </location>
</feature>
<comment type="caution">
    <text evidence="1">Lacks conserved residue(s) required for the propagation of feature annotation.</text>
</comment>
<evidence type="ECO:0000313" key="3">
    <source>
        <dbReference type="EMBL" id="MEN3230257.1"/>
    </source>
</evidence>
<organism evidence="3 4">
    <name type="scientific">Methylorubrum rhodesianum</name>
    <dbReference type="NCBI Taxonomy" id="29427"/>
    <lineage>
        <taxon>Bacteria</taxon>
        <taxon>Pseudomonadati</taxon>
        <taxon>Pseudomonadota</taxon>
        <taxon>Alphaproteobacteria</taxon>
        <taxon>Hyphomicrobiales</taxon>
        <taxon>Methylobacteriaceae</taxon>
        <taxon>Methylorubrum</taxon>
    </lineage>
</organism>
<gene>
    <name evidence="3" type="ORF">PUR21_21880</name>
</gene>
<keyword evidence="4" id="KW-1185">Reference proteome</keyword>
<dbReference type="SUPFAM" id="SSF52172">
    <property type="entry name" value="CheY-like"/>
    <property type="match status" value="1"/>
</dbReference>
<reference evidence="3 4" key="1">
    <citation type="journal article" date="2023" name="PLoS ONE">
        <title>Complete genome assembly of Hawai'i environmental nontuberculous mycobacteria reveals unexpected co-isolation with methylobacteria.</title>
        <authorList>
            <person name="Hendrix J."/>
            <person name="Epperson L.E."/>
            <person name="Tong E.I."/>
            <person name="Chan Y.L."/>
            <person name="Hasan N.A."/>
            <person name="Dawrs S.N."/>
            <person name="Norton G.J."/>
            <person name="Virdi R."/>
            <person name="Crooks J.L."/>
            <person name="Chan E.D."/>
            <person name="Honda J.R."/>
            <person name="Strong M."/>
        </authorList>
    </citation>
    <scope>NUCLEOTIDE SEQUENCE [LARGE SCALE GENOMIC DNA]</scope>
    <source>
        <strain evidence="3 4">NJH_HI01</strain>
    </source>
</reference>
<dbReference type="InterPro" id="IPR011006">
    <property type="entry name" value="CheY-like_superfamily"/>
</dbReference>
<dbReference type="InterPro" id="IPR001789">
    <property type="entry name" value="Sig_transdc_resp-reg_receiver"/>
</dbReference>
<name>A0ABU9ZFM7_9HYPH</name>
<accession>A0ABU9ZFM7</accession>
<evidence type="ECO:0000256" key="1">
    <source>
        <dbReference type="PROSITE-ProRule" id="PRU00169"/>
    </source>
</evidence>
<comment type="caution">
    <text evidence="3">The sequence shown here is derived from an EMBL/GenBank/DDBJ whole genome shotgun (WGS) entry which is preliminary data.</text>
</comment>
<dbReference type="EMBL" id="JAQYXL010000001">
    <property type="protein sequence ID" value="MEN3230257.1"/>
    <property type="molecule type" value="Genomic_DNA"/>
</dbReference>
<dbReference type="RefSeq" id="WP_345971673.1">
    <property type="nucleotide sequence ID" value="NZ_JAQYXL010000001.1"/>
</dbReference>
<evidence type="ECO:0000313" key="4">
    <source>
        <dbReference type="Proteomes" id="UP001404845"/>
    </source>
</evidence>
<dbReference type="PROSITE" id="PS50110">
    <property type="entry name" value="RESPONSE_REGULATORY"/>
    <property type="match status" value="1"/>
</dbReference>